<evidence type="ECO:0000256" key="1">
    <source>
        <dbReference type="ARBA" id="ARBA00004613"/>
    </source>
</evidence>
<dbReference type="InterPro" id="IPR001375">
    <property type="entry name" value="Peptidase_S9_cat"/>
</dbReference>
<evidence type="ECO:0000259" key="12">
    <source>
        <dbReference type="Pfam" id="PF00326"/>
    </source>
</evidence>
<evidence type="ECO:0000256" key="3">
    <source>
        <dbReference type="ARBA" id="ARBA00022525"/>
    </source>
</evidence>
<dbReference type="GO" id="GO:0006508">
    <property type="term" value="P:proteolysis"/>
    <property type="evidence" value="ECO:0007669"/>
    <property type="project" value="UniProtKB-KW"/>
</dbReference>
<dbReference type="SUPFAM" id="SSF82171">
    <property type="entry name" value="DPP6 N-terminal domain-like"/>
    <property type="match status" value="1"/>
</dbReference>
<evidence type="ECO:0000256" key="2">
    <source>
        <dbReference type="ARBA" id="ARBA00010040"/>
    </source>
</evidence>
<accession>A0A922NGD5</accession>
<evidence type="ECO:0000256" key="7">
    <source>
        <dbReference type="ARBA" id="ARBA00022825"/>
    </source>
</evidence>
<feature type="domain" description="Peptidase S9 prolyl oligopeptidase catalytic" evidence="12">
    <location>
        <begin position="502"/>
        <end position="710"/>
    </location>
</feature>
<protein>
    <recommendedName>
        <fullName evidence="9">Dipeptidyl-peptidase V</fullName>
    </recommendedName>
</protein>
<feature type="region of interest" description="Disordered" evidence="10">
    <location>
        <begin position="723"/>
        <end position="792"/>
    </location>
</feature>
<name>A0A922NGD5_9PLEO</name>
<dbReference type="AlphaFoldDB" id="A0A922NGD5"/>
<proteinExistence type="inferred from homology"/>
<dbReference type="GO" id="GO:0004252">
    <property type="term" value="F:serine-type endopeptidase activity"/>
    <property type="evidence" value="ECO:0007669"/>
    <property type="project" value="TreeGrafter"/>
</dbReference>
<reference evidence="14" key="1">
    <citation type="journal article" date="2022" name="Microb. Genom.">
        <title>A global pangenome for the wheat fungal pathogen Pyrenophora tritici-repentis and prediction of effector protein structural homology.</title>
        <authorList>
            <person name="Moolhuijzen P.M."/>
            <person name="See P.T."/>
            <person name="Shi G."/>
            <person name="Powell H.R."/>
            <person name="Cockram J."/>
            <person name="Jorgensen L.N."/>
            <person name="Benslimane H."/>
            <person name="Strelkov S.E."/>
            <person name="Turner J."/>
            <person name="Liu Z."/>
            <person name="Moffat C.S."/>
        </authorList>
    </citation>
    <scope>NUCLEOTIDE SEQUENCE [LARGE SCALE GENOMIC DNA]</scope>
</reference>
<keyword evidence="8" id="KW-0325">Glycoprotein</keyword>
<dbReference type="InterPro" id="IPR029058">
    <property type="entry name" value="AB_hydrolase_fold"/>
</dbReference>
<keyword evidence="3" id="KW-0964">Secreted</keyword>
<dbReference type="PANTHER" id="PTHR42776:SF11">
    <property type="entry name" value="DIPEPTIDYL-PEPTIDASE 5-RELATED"/>
    <property type="match status" value="1"/>
</dbReference>
<dbReference type="PROSITE" id="PS51257">
    <property type="entry name" value="PROKAR_LIPOPROTEIN"/>
    <property type="match status" value="1"/>
</dbReference>
<evidence type="ECO:0000313" key="13">
    <source>
        <dbReference type="EMBL" id="KAI1515100.1"/>
    </source>
</evidence>
<dbReference type="GO" id="GO:0005576">
    <property type="term" value="C:extracellular region"/>
    <property type="evidence" value="ECO:0007669"/>
    <property type="project" value="UniProtKB-SubCell"/>
</dbReference>
<feature type="compositionally biased region" description="Basic and acidic residues" evidence="10">
    <location>
        <begin position="781"/>
        <end position="792"/>
    </location>
</feature>
<keyword evidence="5 11" id="KW-0732">Signal</keyword>
<comment type="subcellular location">
    <subcellularLocation>
        <location evidence="1">Secreted</location>
    </subcellularLocation>
</comment>
<gene>
    <name evidence="13" type="ORF">Ptr86124_006423</name>
</gene>
<dbReference type="Proteomes" id="UP000249757">
    <property type="component" value="Unassembled WGS sequence"/>
</dbReference>
<comment type="similarity">
    <text evidence="2">Belongs to the peptidase S9C family.</text>
</comment>
<feature type="compositionally biased region" description="Basic and acidic residues" evidence="10">
    <location>
        <begin position="762"/>
        <end position="774"/>
    </location>
</feature>
<dbReference type="SUPFAM" id="SSF53474">
    <property type="entry name" value="alpha/beta-Hydrolases"/>
    <property type="match status" value="1"/>
</dbReference>
<evidence type="ECO:0000256" key="11">
    <source>
        <dbReference type="SAM" id="SignalP"/>
    </source>
</evidence>
<keyword evidence="6" id="KW-0378">Hydrolase</keyword>
<evidence type="ECO:0000256" key="5">
    <source>
        <dbReference type="ARBA" id="ARBA00022729"/>
    </source>
</evidence>
<feature type="signal peptide" evidence="11">
    <location>
        <begin position="1"/>
        <end position="18"/>
    </location>
</feature>
<dbReference type="PANTHER" id="PTHR42776">
    <property type="entry name" value="SERINE PEPTIDASE S9 FAMILY MEMBER"/>
    <property type="match status" value="1"/>
</dbReference>
<keyword evidence="14" id="KW-1185">Reference proteome</keyword>
<keyword evidence="7" id="KW-0720">Serine protease</keyword>
<evidence type="ECO:0000256" key="9">
    <source>
        <dbReference type="ARBA" id="ARBA00032829"/>
    </source>
</evidence>
<dbReference type="Gene3D" id="3.40.50.1820">
    <property type="entry name" value="alpha/beta hydrolase"/>
    <property type="match status" value="1"/>
</dbReference>
<comment type="caution">
    <text evidence="13">The sequence shown here is derived from an EMBL/GenBank/DDBJ whole genome shotgun (WGS) entry which is preliminary data.</text>
</comment>
<evidence type="ECO:0000313" key="14">
    <source>
        <dbReference type="Proteomes" id="UP000249757"/>
    </source>
</evidence>
<dbReference type="Pfam" id="PF00326">
    <property type="entry name" value="Peptidase_S9"/>
    <property type="match status" value="1"/>
</dbReference>
<evidence type="ECO:0000256" key="6">
    <source>
        <dbReference type="ARBA" id="ARBA00022801"/>
    </source>
</evidence>
<dbReference type="EMBL" id="NRDI02000007">
    <property type="protein sequence ID" value="KAI1515100.1"/>
    <property type="molecule type" value="Genomic_DNA"/>
</dbReference>
<feature type="compositionally biased region" description="Basic and acidic residues" evidence="10">
    <location>
        <begin position="744"/>
        <end position="756"/>
    </location>
</feature>
<evidence type="ECO:0000256" key="4">
    <source>
        <dbReference type="ARBA" id="ARBA00022670"/>
    </source>
</evidence>
<evidence type="ECO:0000256" key="8">
    <source>
        <dbReference type="ARBA" id="ARBA00023180"/>
    </source>
</evidence>
<keyword evidence="4" id="KW-0645">Protease</keyword>
<feature type="chain" id="PRO_5036814406" description="Dipeptidyl-peptidase V" evidence="11">
    <location>
        <begin position="19"/>
        <end position="792"/>
    </location>
</feature>
<dbReference type="FunFam" id="3.40.50.1820:FF:000028">
    <property type="entry name" value="S9 family peptidase"/>
    <property type="match status" value="1"/>
</dbReference>
<evidence type="ECO:0000256" key="10">
    <source>
        <dbReference type="SAM" id="MobiDB-lite"/>
    </source>
</evidence>
<sequence length="792" mass="87721">MARYLSVAAALAATGACAFTPELLLSTVRRSAADPSPDGSVALFPYTQYSFEEHANSAGMNLIDLTTGEITNSGLNASEINEVAWIPGSKTGIIYINGTNEETPGGVTLWIGDIKSPNMSTMVASLDAPYNGLKVSKTPTGDMHFLVNCMAYPNGTAVNPETEVTPHSTARYYSDIYVRHWDTWLTKNRYNVFAGTLSANSSYALSGAGMRNLQHGINFTATQPETPIQPFGDMSDYDLSPDGSMYAFVSKAPELNKANYTASYAYLGAFASSEPPVAFNGPDSEAYKAGHKGASSLPSFSSNSCKFAYVQQDEDYYESDRFQLYTVDVAVEGTGVAVSNWKALSTGFDRWVQGPLTWAADDSSIYVTADDYARVKIFNFPVDADESFVPEPMTSNTSVSTFALLPDGSLFVAATAIWTPSEWYILKDGVKNTLFDASQVDPNLAGLGSHTVSEIFFNGSNPELKQQLQAYVVKPSYYQENVTYPLAFYIHGGPQGNWGNSWSNRWNPQVWADQGYIIVAPNPTGSTSFGQFLTDSIQGQWGSWPYQDLVNAWNYVNTSMPWIDTKNGIAAGASYGGYMTNWIQANDLGNEFKCLVTHDGISNTEGAWASEELWFIRHDYDGNIWDSPAYREWNPQNHIANFSTPQFVIHNTKDYRLPESDGLSLFNILQARGIPSRFLNFPDENHWVLKQENSLVWHTEIFNWINHWSKGEPLSDTPIVETSFSHTEDETSFSHTEDETSFSHTKDETGFSHTEDETSFSHTKDETGFSHTEDETSFSHTENEHTVPARES</sequence>
<organism evidence="13 14">
    <name type="scientific">Pyrenophora tritici-repentis</name>
    <dbReference type="NCBI Taxonomy" id="45151"/>
    <lineage>
        <taxon>Eukaryota</taxon>
        <taxon>Fungi</taxon>
        <taxon>Dikarya</taxon>
        <taxon>Ascomycota</taxon>
        <taxon>Pezizomycotina</taxon>
        <taxon>Dothideomycetes</taxon>
        <taxon>Pleosporomycetidae</taxon>
        <taxon>Pleosporales</taxon>
        <taxon>Pleosporineae</taxon>
        <taxon>Pleosporaceae</taxon>
        <taxon>Pyrenophora</taxon>
    </lineage>
</organism>